<keyword evidence="2" id="KW-0472">Membrane</keyword>
<gene>
    <name evidence="3" type="ORF">CONPUDRAFT_156891</name>
</gene>
<sequence length="441" mass="46998">MVAANFLLDDKSPLILYGEQFLTSPGNDYLAASYYLGTYTVTDVNGTSLTWSFNGTAFAIYGVRSANHGAYAYSIDGGAPQAMTGDTTDLLFQQPLVQISGLQQGTHTVELTNLGTGNASYLDVDMITFQSDIGGDEQLVSSVIQDWDSRFQYSSGWDTNPMNVSLFNNASGHVTTGNEHVSLSFTGKLYRVPRDFRHSDWHIGVAVSLYGSVGPNNGQYQVQLDGASPQLFNGTSWDTFTQVMLYQANDIGDSQHEITVYNAPEGDQNTLAVDFAEVLSYISSTNDSAVCAAGALPSSSSTSQKGLIAGLVVTTITALLGIISALYLLRANRKLKQFQKLTTLATQEHGNHMGPFFRSDSVSSAPGAYIPASAAVVPSVATGSGMEHPSSSGPYDAEMSLNHTGNTPPLSPSDARRRPLPVPSTTPGFNVALADAPPLYH</sequence>
<dbReference type="OrthoDB" id="2563669at2759"/>
<evidence type="ECO:0000313" key="4">
    <source>
        <dbReference type="Proteomes" id="UP000053558"/>
    </source>
</evidence>
<keyword evidence="2" id="KW-1133">Transmembrane helix</keyword>
<organism evidence="3 4">
    <name type="scientific">Coniophora puteana (strain RWD-64-598)</name>
    <name type="common">Brown rot fungus</name>
    <dbReference type="NCBI Taxonomy" id="741705"/>
    <lineage>
        <taxon>Eukaryota</taxon>
        <taxon>Fungi</taxon>
        <taxon>Dikarya</taxon>
        <taxon>Basidiomycota</taxon>
        <taxon>Agaricomycotina</taxon>
        <taxon>Agaricomycetes</taxon>
        <taxon>Agaricomycetidae</taxon>
        <taxon>Boletales</taxon>
        <taxon>Coniophorineae</taxon>
        <taxon>Coniophoraceae</taxon>
        <taxon>Coniophora</taxon>
    </lineage>
</organism>
<dbReference type="RefSeq" id="XP_007772077.1">
    <property type="nucleotide sequence ID" value="XM_007773887.1"/>
</dbReference>
<dbReference type="AlphaFoldDB" id="A0A5M3MFD5"/>
<evidence type="ECO:0000256" key="2">
    <source>
        <dbReference type="SAM" id="Phobius"/>
    </source>
</evidence>
<dbReference type="Proteomes" id="UP000053558">
    <property type="component" value="Unassembled WGS sequence"/>
</dbReference>
<feature type="region of interest" description="Disordered" evidence="1">
    <location>
        <begin position="381"/>
        <end position="441"/>
    </location>
</feature>
<proteinExistence type="predicted"/>
<dbReference type="GeneID" id="19203661"/>
<protein>
    <recommendedName>
        <fullName evidence="5">Transmembrane protein</fullName>
    </recommendedName>
</protein>
<evidence type="ECO:0008006" key="5">
    <source>
        <dbReference type="Google" id="ProtNLM"/>
    </source>
</evidence>
<keyword evidence="2" id="KW-0812">Transmembrane</keyword>
<feature type="transmembrane region" description="Helical" evidence="2">
    <location>
        <begin position="307"/>
        <end position="329"/>
    </location>
</feature>
<keyword evidence="4" id="KW-1185">Reference proteome</keyword>
<dbReference type="KEGG" id="cput:CONPUDRAFT_156891"/>
<name>A0A5M3MFD5_CONPW</name>
<evidence type="ECO:0000313" key="3">
    <source>
        <dbReference type="EMBL" id="EIW77706.1"/>
    </source>
</evidence>
<comment type="caution">
    <text evidence="3">The sequence shown here is derived from an EMBL/GenBank/DDBJ whole genome shotgun (WGS) entry which is preliminary data.</text>
</comment>
<dbReference type="EMBL" id="JH711583">
    <property type="protein sequence ID" value="EIW77706.1"/>
    <property type="molecule type" value="Genomic_DNA"/>
</dbReference>
<dbReference type="Gene3D" id="2.60.120.260">
    <property type="entry name" value="Galactose-binding domain-like"/>
    <property type="match status" value="2"/>
</dbReference>
<accession>A0A5M3MFD5</accession>
<evidence type="ECO:0000256" key="1">
    <source>
        <dbReference type="SAM" id="MobiDB-lite"/>
    </source>
</evidence>
<reference evidence="4" key="1">
    <citation type="journal article" date="2012" name="Science">
        <title>The Paleozoic origin of enzymatic lignin decomposition reconstructed from 31 fungal genomes.</title>
        <authorList>
            <person name="Floudas D."/>
            <person name="Binder M."/>
            <person name="Riley R."/>
            <person name="Barry K."/>
            <person name="Blanchette R.A."/>
            <person name="Henrissat B."/>
            <person name="Martinez A.T."/>
            <person name="Otillar R."/>
            <person name="Spatafora J.W."/>
            <person name="Yadav J.S."/>
            <person name="Aerts A."/>
            <person name="Benoit I."/>
            <person name="Boyd A."/>
            <person name="Carlson A."/>
            <person name="Copeland A."/>
            <person name="Coutinho P.M."/>
            <person name="de Vries R.P."/>
            <person name="Ferreira P."/>
            <person name="Findley K."/>
            <person name="Foster B."/>
            <person name="Gaskell J."/>
            <person name="Glotzer D."/>
            <person name="Gorecki P."/>
            <person name="Heitman J."/>
            <person name="Hesse C."/>
            <person name="Hori C."/>
            <person name="Igarashi K."/>
            <person name="Jurgens J.A."/>
            <person name="Kallen N."/>
            <person name="Kersten P."/>
            <person name="Kohler A."/>
            <person name="Kuees U."/>
            <person name="Kumar T.K.A."/>
            <person name="Kuo A."/>
            <person name="LaButti K."/>
            <person name="Larrondo L.F."/>
            <person name="Lindquist E."/>
            <person name="Ling A."/>
            <person name="Lombard V."/>
            <person name="Lucas S."/>
            <person name="Lundell T."/>
            <person name="Martin R."/>
            <person name="McLaughlin D.J."/>
            <person name="Morgenstern I."/>
            <person name="Morin E."/>
            <person name="Murat C."/>
            <person name="Nagy L.G."/>
            <person name="Nolan M."/>
            <person name="Ohm R.A."/>
            <person name="Patyshakuliyeva A."/>
            <person name="Rokas A."/>
            <person name="Ruiz-Duenas F.J."/>
            <person name="Sabat G."/>
            <person name="Salamov A."/>
            <person name="Samejima M."/>
            <person name="Schmutz J."/>
            <person name="Slot J.C."/>
            <person name="St John F."/>
            <person name="Stenlid J."/>
            <person name="Sun H."/>
            <person name="Sun S."/>
            <person name="Syed K."/>
            <person name="Tsang A."/>
            <person name="Wiebenga A."/>
            <person name="Young D."/>
            <person name="Pisabarro A."/>
            <person name="Eastwood D.C."/>
            <person name="Martin F."/>
            <person name="Cullen D."/>
            <person name="Grigoriev I.V."/>
            <person name="Hibbett D.S."/>
        </authorList>
    </citation>
    <scope>NUCLEOTIDE SEQUENCE [LARGE SCALE GENOMIC DNA]</scope>
    <source>
        <strain evidence="4">RWD-64-598 SS2</strain>
    </source>
</reference>